<feature type="domain" description="J" evidence="1">
    <location>
        <begin position="11"/>
        <end position="79"/>
    </location>
</feature>
<protein>
    <recommendedName>
        <fullName evidence="1">J domain-containing protein</fullName>
    </recommendedName>
</protein>
<dbReference type="PROSITE" id="PS50076">
    <property type="entry name" value="DNAJ_2"/>
    <property type="match status" value="1"/>
</dbReference>
<dbReference type="EMBL" id="CAXHTB010000009">
    <property type="protein sequence ID" value="CAL0312146.1"/>
    <property type="molecule type" value="Genomic_DNA"/>
</dbReference>
<dbReference type="SMART" id="SM00271">
    <property type="entry name" value="DnaJ"/>
    <property type="match status" value="1"/>
</dbReference>
<dbReference type="PROSITE" id="PS00636">
    <property type="entry name" value="DNAJ_1"/>
    <property type="match status" value="1"/>
</dbReference>
<name>A0AAV1WTU9_LUPLU</name>
<reference evidence="2 3" key="1">
    <citation type="submission" date="2024-03" db="EMBL/GenBank/DDBJ databases">
        <authorList>
            <person name="Martinez-Hernandez J."/>
        </authorList>
    </citation>
    <scope>NUCLEOTIDE SEQUENCE [LARGE SCALE GENOMIC DNA]</scope>
</reference>
<organism evidence="2 3">
    <name type="scientific">Lupinus luteus</name>
    <name type="common">European yellow lupine</name>
    <dbReference type="NCBI Taxonomy" id="3873"/>
    <lineage>
        <taxon>Eukaryota</taxon>
        <taxon>Viridiplantae</taxon>
        <taxon>Streptophyta</taxon>
        <taxon>Embryophyta</taxon>
        <taxon>Tracheophyta</taxon>
        <taxon>Spermatophyta</taxon>
        <taxon>Magnoliopsida</taxon>
        <taxon>eudicotyledons</taxon>
        <taxon>Gunneridae</taxon>
        <taxon>Pentapetalae</taxon>
        <taxon>rosids</taxon>
        <taxon>fabids</taxon>
        <taxon>Fabales</taxon>
        <taxon>Fabaceae</taxon>
        <taxon>Papilionoideae</taxon>
        <taxon>50 kb inversion clade</taxon>
        <taxon>genistoids sensu lato</taxon>
        <taxon>core genistoids</taxon>
        <taxon>Genisteae</taxon>
        <taxon>Lupinus</taxon>
    </lineage>
</organism>
<dbReference type="SUPFAM" id="SSF46565">
    <property type="entry name" value="Chaperone J-domain"/>
    <property type="match status" value="1"/>
</dbReference>
<accession>A0AAV1WTU9</accession>
<gene>
    <name evidence="2" type="ORF">LLUT_LOCUS13206</name>
</gene>
<sequence>MEPDNNGSLPSYYNVLGVTSNSSIEQIRRAYRKLAMWHPDRWTKTPSLLAEANHKFQQIQEAYSVLSDPKKKTQYDVGLYDPQDEENEGFSDFVEEMASLMAQVRSEEKVYGLEELQSMFLEMAKGFKYPSMNGEGSSVVDESGCSLKRTPFETNLTDNKGSPFQVPIFNFL</sequence>
<dbReference type="InterPro" id="IPR036869">
    <property type="entry name" value="J_dom_sf"/>
</dbReference>
<dbReference type="InterPro" id="IPR018253">
    <property type="entry name" value="DnaJ_domain_CS"/>
</dbReference>
<evidence type="ECO:0000259" key="1">
    <source>
        <dbReference type="PROSITE" id="PS50076"/>
    </source>
</evidence>
<dbReference type="Pfam" id="PF00226">
    <property type="entry name" value="DnaJ"/>
    <property type="match status" value="1"/>
</dbReference>
<dbReference type="CDD" id="cd06257">
    <property type="entry name" value="DnaJ"/>
    <property type="match status" value="1"/>
</dbReference>
<keyword evidence="3" id="KW-1185">Reference proteome</keyword>
<dbReference type="InterPro" id="IPR001623">
    <property type="entry name" value="DnaJ_domain"/>
</dbReference>
<dbReference type="Proteomes" id="UP001497480">
    <property type="component" value="Unassembled WGS sequence"/>
</dbReference>
<dbReference type="PRINTS" id="PR00625">
    <property type="entry name" value="JDOMAIN"/>
</dbReference>
<dbReference type="PANTHER" id="PTHR44743">
    <property type="entry name" value="PUTATIVE, EXPRESSED-RELATED"/>
    <property type="match status" value="1"/>
</dbReference>
<evidence type="ECO:0000313" key="2">
    <source>
        <dbReference type="EMBL" id="CAL0312146.1"/>
    </source>
</evidence>
<dbReference type="AlphaFoldDB" id="A0AAV1WTU9"/>
<evidence type="ECO:0000313" key="3">
    <source>
        <dbReference type="Proteomes" id="UP001497480"/>
    </source>
</evidence>
<proteinExistence type="predicted"/>
<dbReference type="Gene3D" id="1.10.287.110">
    <property type="entry name" value="DnaJ domain"/>
    <property type="match status" value="1"/>
</dbReference>
<comment type="caution">
    <text evidence="2">The sequence shown here is derived from an EMBL/GenBank/DDBJ whole genome shotgun (WGS) entry which is preliminary data.</text>
</comment>
<dbReference type="PANTHER" id="PTHR44743:SF10">
    <property type="entry name" value="J DOMAIN-CONTAINING PROTEIN"/>
    <property type="match status" value="1"/>
</dbReference>